<dbReference type="OrthoDB" id="4741951at2"/>
<dbReference type="PRINTS" id="PR00352">
    <property type="entry name" value="3FE4SFRDOXIN"/>
</dbReference>
<evidence type="ECO:0000313" key="11">
    <source>
        <dbReference type="Proteomes" id="UP000317043"/>
    </source>
</evidence>
<keyword evidence="5 8" id="KW-0408">Iron</keyword>
<keyword evidence="4 8" id="KW-0249">Electron transport</keyword>
<keyword evidence="11" id="KW-1185">Reference proteome</keyword>
<dbReference type="Pfam" id="PF06902">
    <property type="entry name" value="Fer4_19"/>
    <property type="match status" value="1"/>
</dbReference>
<dbReference type="Gene3D" id="3.30.70.20">
    <property type="match status" value="1"/>
</dbReference>
<evidence type="ECO:0000256" key="1">
    <source>
        <dbReference type="ARBA" id="ARBA00001927"/>
    </source>
</evidence>
<name>A0A543AW40_9ACTN</name>
<dbReference type="GO" id="GO:0009055">
    <property type="term" value="F:electron transfer activity"/>
    <property type="evidence" value="ECO:0007669"/>
    <property type="project" value="UniProtKB-UniRule"/>
</dbReference>
<proteinExistence type="predicted"/>
<reference evidence="10 11" key="1">
    <citation type="submission" date="2019-06" db="EMBL/GenBank/DDBJ databases">
        <title>Sequencing the genomes of 1000 actinobacteria strains.</title>
        <authorList>
            <person name="Klenk H.-P."/>
        </authorList>
    </citation>
    <scope>NUCLEOTIDE SEQUENCE [LARGE SCALE GENOMIC DNA]</scope>
    <source>
        <strain evidence="10 11">DSM 45928</strain>
    </source>
</reference>
<dbReference type="InterPro" id="IPR001080">
    <property type="entry name" value="3Fe4S_ferredoxin"/>
</dbReference>
<feature type="domain" description="Divergent 4Fe-4S mono-cluster" evidence="9">
    <location>
        <begin position="1"/>
        <end position="63"/>
    </location>
</feature>
<evidence type="ECO:0000256" key="5">
    <source>
        <dbReference type="ARBA" id="ARBA00023004"/>
    </source>
</evidence>
<dbReference type="PANTHER" id="PTHR36923">
    <property type="entry name" value="FERREDOXIN"/>
    <property type="match status" value="1"/>
</dbReference>
<dbReference type="InterPro" id="IPR051269">
    <property type="entry name" value="Fe-S_cluster_ET"/>
</dbReference>
<keyword evidence="2 8" id="KW-0813">Transport</keyword>
<comment type="function">
    <text evidence="8">Ferredoxins are iron-sulfur proteins that transfer electrons in a wide variety of metabolic reactions.</text>
</comment>
<dbReference type="GO" id="GO:0005506">
    <property type="term" value="F:iron ion binding"/>
    <property type="evidence" value="ECO:0007669"/>
    <property type="project" value="UniProtKB-UniRule"/>
</dbReference>
<dbReference type="InParanoid" id="A0A543AW40"/>
<dbReference type="Proteomes" id="UP000317043">
    <property type="component" value="Unassembled WGS sequence"/>
</dbReference>
<comment type="caution">
    <text evidence="10">The sequence shown here is derived from an EMBL/GenBank/DDBJ whole genome shotgun (WGS) entry which is preliminary data.</text>
</comment>
<dbReference type="AlphaFoldDB" id="A0A543AW40"/>
<dbReference type="EMBL" id="VFOW01000001">
    <property type="protein sequence ID" value="TQL76771.1"/>
    <property type="molecule type" value="Genomic_DNA"/>
</dbReference>
<dbReference type="GO" id="GO:0051538">
    <property type="term" value="F:3 iron, 4 sulfur cluster binding"/>
    <property type="evidence" value="ECO:0007669"/>
    <property type="project" value="UniProtKB-KW"/>
</dbReference>
<keyword evidence="6 8" id="KW-0411">Iron-sulfur</keyword>
<evidence type="ECO:0000259" key="9">
    <source>
        <dbReference type="Pfam" id="PF06902"/>
    </source>
</evidence>
<evidence type="ECO:0000256" key="7">
    <source>
        <dbReference type="ARBA" id="ARBA00023291"/>
    </source>
</evidence>
<evidence type="ECO:0000256" key="3">
    <source>
        <dbReference type="ARBA" id="ARBA00022723"/>
    </source>
</evidence>
<evidence type="ECO:0000256" key="2">
    <source>
        <dbReference type="ARBA" id="ARBA00022448"/>
    </source>
</evidence>
<dbReference type="RefSeq" id="WP_142038673.1">
    <property type="nucleotide sequence ID" value="NZ_JBHTGS010000001.1"/>
</dbReference>
<protein>
    <recommendedName>
        <fullName evidence="8">Ferredoxin</fullName>
    </recommendedName>
</protein>
<keyword evidence="3 8" id="KW-0479">Metal-binding</keyword>
<comment type="cofactor">
    <cofactor evidence="1">
        <name>[3Fe-4S] cluster</name>
        <dbReference type="ChEBI" id="CHEBI:21137"/>
    </cofactor>
</comment>
<dbReference type="PANTHER" id="PTHR36923:SF3">
    <property type="entry name" value="FERREDOXIN"/>
    <property type="match status" value="1"/>
</dbReference>
<dbReference type="SUPFAM" id="SSF54862">
    <property type="entry name" value="4Fe-4S ferredoxins"/>
    <property type="match status" value="1"/>
</dbReference>
<evidence type="ECO:0000256" key="6">
    <source>
        <dbReference type="ARBA" id="ARBA00023014"/>
    </source>
</evidence>
<gene>
    <name evidence="10" type="ORF">FB566_2308</name>
</gene>
<accession>A0A543AW40</accession>
<keyword evidence="7" id="KW-0003">3Fe-4S</keyword>
<evidence type="ECO:0000256" key="8">
    <source>
        <dbReference type="RuleBase" id="RU368020"/>
    </source>
</evidence>
<sequence length="65" mass="6950">MRVTADRERCASAGMCALTAPKVFDQDEVDGRVIVIESAPADEEVKAVTEAIELCPSGALRLRST</sequence>
<organism evidence="10 11">
    <name type="scientific">Stackebrandtia endophytica</name>
    <dbReference type="NCBI Taxonomy" id="1496996"/>
    <lineage>
        <taxon>Bacteria</taxon>
        <taxon>Bacillati</taxon>
        <taxon>Actinomycetota</taxon>
        <taxon>Actinomycetes</taxon>
        <taxon>Glycomycetales</taxon>
        <taxon>Glycomycetaceae</taxon>
        <taxon>Stackebrandtia</taxon>
    </lineage>
</organism>
<evidence type="ECO:0000313" key="10">
    <source>
        <dbReference type="EMBL" id="TQL76771.1"/>
    </source>
</evidence>
<evidence type="ECO:0000256" key="4">
    <source>
        <dbReference type="ARBA" id="ARBA00022982"/>
    </source>
</evidence>
<dbReference type="InterPro" id="IPR010693">
    <property type="entry name" value="Divergent_4Fe-4S_mono-cluster"/>
</dbReference>